<dbReference type="InterPro" id="IPR013766">
    <property type="entry name" value="Thioredoxin_domain"/>
</dbReference>
<dbReference type="PROSITE" id="PS51352">
    <property type="entry name" value="THIOREDOXIN_2"/>
    <property type="match status" value="1"/>
</dbReference>
<reference evidence="3 4" key="1">
    <citation type="submission" date="2016-03" db="EMBL/GenBank/DDBJ databases">
        <title>Spore heat resistance.</title>
        <authorList>
            <person name="Boekhorst J."/>
            <person name="Berendsen E.M."/>
            <person name="Wells-Bennik M.H."/>
            <person name="Kuipers O.P."/>
        </authorList>
    </citation>
    <scope>NUCLEOTIDE SEQUENCE [LARGE SCALE GENOMIC DNA]</scope>
    <source>
        <strain evidence="3 4">AF16</strain>
    </source>
</reference>
<dbReference type="PANTHER" id="PTHR42852">
    <property type="entry name" value="THIOL:DISULFIDE INTERCHANGE PROTEIN DSBE"/>
    <property type="match status" value="1"/>
</dbReference>
<organism evidence="3 4">
    <name type="scientific">Anoxybacillus flavithermus</name>
    <dbReference type="NCBI Taxonomy" id="33934"/>
    <lineage>
        <taxon>Bacteria</taxon>
        <taxon>Bacillati</taxon>
        <taxon>Bacillota</taxon>
        <taxon>Bacilli</taxon>
        <taxon>Bacillales</taxon>
        <taxon>Anoxybacillaceae</taxon>
        <taxon>Anoxybacillus</taxon>
    </lineage>
</organism>
<accession>A0A178THA8</accession>
<dbReference type="AlphaFoldDB" id="A0A178THA8"/>
<dbReference type="InterPro" id="IPR050553">
    <property type="entry name" value="Thioredoxin_ResA/DsbE_sf"/>
</dbReference>
<dbReference type="SUPFAM" id="SSF52833">
    <property type="entry name" value="Thioredoxin-like"/>
    <property type="match status" value="1"/>
</dbReference>
<dbReference type="InterPro" id="IPR036249">
    <property type="entry name" value="Thioredoxin-like_sf"/>
</dbReference>
<evidence type="ECO:0000313" key="4">
    <source>
        <dbReference type="Proteomes" id="UP000078336"/>
    </source>
</evidence>
<dbReference type="GO" id="GO:0016491">
    <property type="term" value="F:oxidoreductase activity"/>
    <property type="evidence" value="ECO:0007669"/>
    <property type="project" value="InterPro"/>
</dbReference>
<keyword evidence="1" id="KW-1015">Disulfide bond</keyword>
<comment type="caution">
    <text evidence="3">The sequence shown here is derived from an EMBL/GenBank/DDBJ whole genome shotgun (WGS) entry which is preliminary data.</text>
</comment>
<dbReference type="CDD" id="cd02966">
    <property type="entry name" value="TlpA_like_family"/>
    <property type="match status" value="1"/>
</dbReference>
<protein>
    <recommendedName>
        <fullName evidence="2">Thioredoxin domain-containing protein</fullName>
    </recommendedName>
</protein>
<evidence type="ECO:0000259" key="2">
    <source>
        <dbReference type="PROSITE" id="PS51352"/>
    </source>
</evidence>
<dbReference type="Pfam" id="PF00578">
    <property type="entry name" value="AhpC-TSA"/>
    <property type="match status" value="1"/>
</dbReference>
<dbReference type="PANTHER" id="PTHR42852:SF12">
    <property type="entry name" value="THIOL-DISULFIDE OXIDOREDUCTASE YKUV"/>
    <property type="match status" value="1"/>
</dbReference>
<keyword evidence="4" id="KW-1185">Reference proteome</keyword>
<feature type="domain" description="Thioredoxin" evidence="2">
    <location>
        <begin position="2"/>
        <end position="149"/>
    </location>
</feature>
<sequence>MMKLRELMPSLDGATLVLNGNVTREQLIGKPTLIHFWAVSCHLCKDGMKQVNVFRERYKGELHVVSVHMPRRDGDENVEVVQQLAEQYGMTHPLFIDNDHRLKEAFDNRCVPTYYIFDANGHFRHYQAGSGGMNMLEKRIIRVIDEYRTRGDIE</sequence>
<dbReference type="EMBL" id="LUCQ01000053">
    <property type="protein sequence ID" value="OAO81422.1"/>
    <property type="molecule type" value="Genomic_DNA"/>
</dbReference>
<proteinExistence type="predicted"/>
<dbReference type="Gene3D" id="3.40.30.10">
    <property type="entry name" value="Glutaredoxin"/>
    <property type="match status" value="1"/>
</dbReference>
<name>A0A178THA8_9BACL</name>
<dbReference type="PATRIC" id="fig|33934.6.peg.369"/>
<dbReference type="Proteomes" id="UP000078336">
    <property type="component" value="Unassembled WGS sequence"/>
</dbReference>
<dbReference type="GO" id="GO:0016209">
    <property type="term" value="F:antioxidant activity"/>
    <property type="evidence" value="ECO:0007669"/>
    <property type="project" value="InterPro"/>
</dbReference>
<evidence type="ECO:0000313" key="3">
    <source>
        <dbReference type="EMBL" id="OAO81422.1"/>
    </source>
</evidence>
<dbReference type="InterPro" id="IPR000866">
    <property type="entry name" value="AhpC/TSA"/>
</dbReference>
<evidence type="ECO:0000256" key="1">
    <source>
        <dbReference type="ARBA" id="ARBA00023157"/>
    </source>
</evidence>
<gene>
    <name evidence="3" type="ORF">TAF16_0732</name>
</gene>